<dbReference type="SUPFAM" id="SSF48452">
    <property type="entry name" value="TPR-like"/>
    <property type="match status" value="2"/>
</dbReference>
<evidence type="ECO:0000256" key="2">
    <source>
        <dbReference type="ARBA" id="ARBA00023015"/>
    </source>
</evidence>
<dbReference type="InterPro" id="IPR027417">
    <property type="entry name" value="P-loop_NTPase"/>
</dbReference>
<dbReference type="InterPro" id="IPR016032">
    <property type="entry name" value="Sig_transdc_resp-reg_C-effctor"/>
</dbReference>
<dbReference type="InterPro" id="IPR011990">
    <property type="entry name" value="TPR-like_helical_dom_sf"/>
</dbReference>
<dbReference type="Gene3D" id="1.25.40.10">
    <property type="entry name" value="Tetratricopeptide repeat domain"/>
    <property type="match status" value="1"/>
</dbReference>
<dbReference type="EMBL" id="BAABKG010000001">
    <property type="protein sequence ID" value="GAA5143805.1"/>
    <property type="molecule type" value="Genomic_DNA"/>
</dbReference>
<feature type="DNA-binding region" description="OmpR/PhoB-type" evidence="5">
    <location>
        <begin position="3"/>
        <end position="107"/>
    </location>
</feature>
<proteinExistence type="inferred from homology"/>
<dbReference type="PANTHER" id="PTHR35807">
    <property type="entry name" value="TRANSCRIPTIONAL REGULATOR REDD-RELATED"/>
    <property type="match status" value="1"/>
</dbReference>
<organism evidence="8 9">
    <name type="scientific">Nocardioides marinquilinus</name>
    <dbReference type="NCBI Taxonomy" id="1210400"/>
    <lineage>
        <taxon>Bacteria</taxon>
        <taxon>Bacillati</taxon>
        <taxon>Actinomycetota</taxon>
        <taxon>Actinomycetes</taxon>
        <taxon>Propionibacteriales</taxon>
        <taxon>Nocardioidaceae</taxon>
        <taxon>Nocardioides</taxon>
    </lineage>
</organism>
<reference evidence="9" key="1">
    <citation type="journal article" date="2019" name="Int. J. Syst. Evol. Microbiol.">
        <title>The Global Catalogue of Microorganisms (GCM) 10K type strain sequencing project: providing services to taxonomists for standard genome sequencing and annotation.</title>
        <authorList>
            <consortium name="The Broad Institute Genomics Platform"/>
            <consortium name="The Broad Institute Genome Sequencing Center for Infectious Disease"/>
            <person name="Wu L."/>
            <person name="Ma J."/>
        </authorList>
    </citation>
    <scope>NUCLEOTIDE SEQUENCE [LARGE SCALE GENOMIC DNA]</scope>
    <source>
        <strain evidence="9">JCM 18459</strain>
    </source>
</reference>
<dbReference type="InterPro" id="IPR041664">
    <property type="entry name" value="AAA_16"/>
</dbReference>
<keyword evidence="4" id="KW-0804">Transcription</keyword>
<dbReference type="RefSeq" id="WP_345455160.1">
    <property type="nucleotide sequence ID" value="NZ_BAABKG010000001.1"/>
</dbReference>
<dbReference type="SUPFAM" id="SSF52540">
    <property type="entry name" value="P-loop containing nucleoside triphosphate hydrolases"/>
    <property type="match status" value="1"/>
</dbReference>
<dbReference type="CDD" id="cd15831">
    <property type="entry name" value="BTAD"/>
    <property type="match status" value="1"/>
</dbReference>
<evidence type="ECO:0000313" key="8">
    <source>
        <dbReference type="EMBL" id="GAA5143805.1"/>
    </source>
</evidence>
<dbReference type="InterPro" id="IPR005158">
    <property type="entry name" value="BTAD"/>
</dbReference>
<evidence type="ECO:0000256" key="4">
    <source>
        <dbReference type="ARBA" id="ARBA00023163"/>
    </source>
</evidence>
<evidence type="ECO:0000313" key="9">
    <source>
        <dbReference type="Proteomes" id="UP001500221"/>
    </source>
</evidence>
<feature type="region of interest" description="Disordered" evidence="6">
    <location>
        <begin position="265"/>
        <end position="299"/>
    </location>
</feature>
<dbReference type="SUPFAM" id="SSF46894">
    <property type="entry name" value="C-terminal effector domain of the bipartite response regulators"/>
    <property type="match status" value="2"/>
</dbReference>
<dbReference type="Proteomes" id="UP001500221">
    <property type="component" value="Unassembled WGS sequence"/>
</dbReference>
<dbReference type="Gene3D" id="1.10.10.10">
    <property type="entry name" value="Winged helix-like DNA-binding domain superfamily/Winged helix DNA-binding domain"/>
    <property type="match status" value="2"/>
</dbReference>
<dbReference type="InterPro" id="IPR000792">
    <property type="entry name" value="Tscrpt_reg_LuxR_C"/>
</dbReference>
<accession>A0ABP9PB91</accession>
<dbReference type="InterPro" id="IPR001867">
    <property type="entry name" value="OmpR/PhoB-type_DNA-bd"/>
</dbReference>
<dbReference type="Pfam" id="PF03704">
    <property type="entry name" value="BTAD"/>
    <property type="match status" value="1"/>
</dbReference>
<dbReference type="PROSITE" id="PS51755">
    <property type="entry name" value="OMPR_PHOB"/>
    <property type="match status" value="1"/>
</dbReference>
<dbReference type="SMART" id="SM01043">
    <property type="entry name" value="BTAD"/>
    <property type="match status" value="1"/>
</dbReference>
<keyword evidence="9" id="KW-1185">Reference proteome</keyword>
<evidence type="ECO:0000259" key="7">
    <source>
        <dbReference type="PROSITE" id="PS51755"/>
    </source>
</evidence>
<evidence type="ECO:0000256" key="5">
    <source>
        <dbReference type="PROSITE-ProRule" id="PRU01091"/>
    </source>
</evidence>
<protein>
    <recommendedName>
        <fullName evidence="7">OmpR/PhoB-type domain-containing protein</fullName>
    </recommendedName>
</protein>
<gene>
    <name evidence="8" type="ORF">GCM10023340_10090</name>
</gene>
<feature type="domain" description="OmpR/PhoB-type" evidence="7">
    <location>
        <begin position="3"/>
        <end position="107"/>
    </location>
</feature>
<dbReference type="PANTHER" id="PTHR35807:SF1">
    <property type="entry name" value="TRANSCRIPTIONAL REGULATOR REDD"/>
    <property type="match status" value="1"/>
</dbReference>
<evidence type="ECO:0000256" key="6">
    <source>
        <dbReference type="SAM" id="MobiDB-lite"/>
    </source>
</evidence>
<dbReference type="SMART" id="SM00421">
    <property type="entry name" value="HTH_LUXR"/>
    <property type="match status" value="1"/>
</dbReference>
<dbReference type="InterPro" id="IPR036388">
    <property type="entry name" value="WH-like_DNA-bd_sf"/>
</dbReference>
<evidence type="ECO:0000256" key="3">
    <source>
        <dbReference type="ARBA" id="ARBA00023125"/>
    </source>
</evidence>
<feature type="compositionally biased region" description="Low complexity" evidence="6">
    <location>
        <begin position="265"/>
        <end position="285"/>
    </location>
</feature>
<keyword evidence="2" id="KW-0805">Transcription regulation</keyword>
<keyword evidence="3 5" id="KW-0238">DNA-binding</keyword>
<dbReference type="InterPro" id="IPR051677">
    <property type="entry name" value="AfsR-DnrI-RedD_regulator"/>
</dbReference>
<comment type="caution">
    <text evidence="8">The sequence shown here is derived from an EMBL/GenBank/DDBJ whole genome shotgun (WGS) entry which is preliminary data.</text>
</comment>
<evidence type="ECO:0000256" key="1">
    <source>
        <dbReference type="ARBA" id="ARBA00005820"/>
    </source>
</evidence>
<dbReference type="SMART" id="SM00862">
    <property type="entry name" value="Trans_reg_C"/>
    <property type="match status" value="1"/>
</dbReference>
<comment type="similarity">
    <text evidence="1">Belongs to the AfsR/DnrI/RedD regulatory family.</text>
</comment>
<name>A0ABP9PB91_9ACTN</name>
<dbReference type="Pfam" id="PF13191">
    <property type="entry name" value="AAA_16"/>
    <property type="match status" value="1"/>
</dbReference>
<sequence length="1230" mass="129524">MPSGPATSDGLRIGVLGDVVATLDGDPVGLGGRQRRAVLALLLVARGESVALEQLADRTWRGAPPPGALGTLHAYVSKLRGALQPDRAARAAGSVIRSSRVGYALDLAADAVDAWHFEALVGAALAAPDPGVRAGVLREALGLWRGAAYGDYADEPWAQAEAARLGELRDLARDELAAARLEQGESASLVPELEALVAATPLREKRWRLLVLAQYRAHRQGDALATLRRARTVLADELGVDPGPALLALEEEVLSQAPTLLGQAPAARAGTRTAPPSSPGPAAEPATRRPTHPGQHDLVDRDGELDELRHALADAAAGLGRCVVVEGPAGIGKTRLLAETRRLAADGGARVLFARGSKLEREYGFGAVRQLFEDVVAADPAVLDGAAAAAAPLFGRAGDPTGDHAAAVTHALYRLVVDLAAGGPVVVAVDDVQWCDAASLRFLVYLATRLEGLPVLIAATLRTGEPHDEAELLDHLLHDPATERVLPGPLSRGGVADLVAGRLGEPDEAFVEACHATTSGNPLLLRQLLRALQSEKVSPDAAHADVVTRIGSRAVSSLVLMRLGLLAAPAAEVAAAVAVLGRDAELPVVAALAGTEDGEAADAVAALARAEILRDDYPLGFVHPLVADAVYRDLAPGHRQMRHARAARVLAEAGAPLESVAAQLLQAPPGGDAWAVASLRAAATRARERAAPEAAVTLLRRALREPPAADVRPAVLLELGQAEAISDAPSSIEHLRGAYDALDDPRATVDLALTLGRILVFVGEPGSATAFAHEAGRRLPPDDPDALDDRQALLATERIAGYLHDVDPARWRTTPPEIVGTGRGARMLAVTLAWEQVIDGRDRERALELVRFGTADGSLLEADTGLLWVIAGQVLDLCDGDAAPLWSAGLRQADQRGDLFTRLGMQLWRGWMLSRRGDLREAHHVLTAGHEMSYAWASQGIASGYGEAFLLDVLTEIGDLGAARAFLERVRHSHRVSEGAQRFGDAESRLLLLEHRFEESLRCLDESRHVMGGFDNPAWRSWRTLRGGALAGLGRLDEARALFDDEVERARRWGAPRTVAQALRKRGTLETRLGGPGAVDDLREALALIESGLSRGPGSTARVERARCLVALAGVSTPGDAEPMLREAALLAGVSGADGVHRAAAWALTDLGLAAPLRPEPATTLSTTERGVVDRYLAGTPEREIADGLGLTPRSVRAVLDSIRGRLGAVTPDELRAALAAGDRTPVTTG</sequence>